<dbReference type="Gene3D" id="3.40.50.720">
    <property type="entry name" value="NAD(P)-binding Rossmann-like Domain"/>
    <property type="match status" value="1"/>
</dbReference>
<evidence type="ECO:0000313" key="2">
    <source>
        <dbReference type="EMBL" id="SFW19784.1"/>
    </source>
</evidence>
<gene>
    <name evidence="2" type="ORF">SAMN02927921_00496</name>
</gene>
<dbReference type="InterPro" id="IPR051207">
    <property type="entry name" value="ComplexI_NDUFA9_subunit"/>
</dbReference>
<dbReference type="EMBL" id="FPJE01000002">
    <property type="protein sequence ID" value="SFW19784.1"/>
    <property type="molecule type" value="Genomic_DNA"/>
</dbReference>
<dbReference type="PANTHER" id="PTHR12126:SF11">
    <property type="entry name" value="NADH DEHYDROGENASE [UBIQUINONE] 1 ALPHA SUBCOMPLEX SUBUNIT 9, MITOCHONDRIAL"/>
    <property type="match status" value="1"/>
</dbReference>
<dbReference type="InterPro" id="IPR016040">
    <property type="entry name" value="NAD(P)-bd_dom"/>
</dbReference>
<dbReference type="AlphaFoldDB" id="A0A1K1M9H4"/>
<dbReference type="GO" id="GO:0044877">
    <property type="term" value="F:protein-containing complex binding"/>
    <property type="evidence" value="ECO:0007669"/>
    <property type="project" value="TreeGrafter"/>
</dbReference>
<dbReference type="SUPFAM" id="SSF51735">
    <property type="entry name" value="NAD(P)-binding Rossmann-fold domains"/>
    <property type="match status" value="1"/>
</dbReference>
<dbReference type="OrthoDB" id="9771302at2"/>
<evidence type="ECO:0000259" key="1">
    <source>
        <dbReference type="Pfam" id="PF13460"/>
    </source>
</evidence>
<reference evidence="2 3" key="1">
    <citation type="submission" date="2016-11" db="EMBL/GenBank/DDBJ databases">
        <authorList>
            <person name="Jaros S."/>
            <person name="Januszkiewicz K."/>
            <person name="Wedrychowicz H."/>
        </authorList>
    </citation>
    <scope>NUCLEOTIDE SEQUENCE [LARGE SCALE GENOMIC DNA]</scope>
    <source>
        <strain evidence="2 3">CGMCC 1.12145</strain>
    </source>
</reference>
<dbReference type="PANTHER" id="PTHR12126">
    <property type="entry name" value="NADH-UBIQUINONE OXIDOREDUCTASE 39 KDA SUBUNIT-RELATED"/>
    <property type="match status" value="1"/>
</dbReference>
<evidence type="ECO:0000313" key="3">
    <source>
        <dbReference type="Proteomes" id="UP000182248"/>
    </source>
</evidence>
<dbReference type="STRING" id="1150368.SAMN02927921_00496"/>
<accession>A0A1K1M9H4</accession>
<dbReference type="InterPro" id="IPR036291">
    <property type="entry name" value="NAD(P)-bd_dom_sf"/>
</dbReference>
<dbReference type="Proteomes" id="UP000182248">
    <property type="component" value="Unassembled WGS sequence"/>
</dbReference>
<feature type="domain" description="NAD(P)-binding" evidence="1">
    <location>
        <begin position="8"/>
        <end position="134"/>
    </location>
</feature>
<dbReference type="Pfam" id="PF13460">
    <property type="entry name" value="NAD_binding_10"/>
    <property type="match status" value="1"/>
</dbReference>
<dbReference type="RefSeq" id="WP_072315784.1">
    <property type="nucleotide sequence ID" value="NZ_FPJE01000002.1"/>
</dbReference>
<sequence>MAGILITGGTGTLGKKLCQLLDAQKTSYIIGTRKECNDPAKVTMDLIQNTGVREAVAGKELIFHLATDMKKDTEATQNLLKALGGQSKVHLVYISIAGIEDIPFSYYRQKLASENAIKQSGIPYTIVRATQFHEFAHSIITNLLRYRIGILPKKIVLQTIDVSLVAKELVNVSQKTPENKIYELGGAEILKLGQMAAIWLKVTGKRRWILNIPIPGKLGKALRNGALTTRYRKKESSGFQQWLENYLQIAE</sequence>
<protein>
    <submittedName>
        <fullName evidence="2">Uncharacterized conserved protein YbjT, contains NAD(P)-binding and DUF2867 domains</fullName>
    </submittedName>
</protein>
<keyword evidence="3" id="KW-1185">Reference proteome</keyword>
<name>A0A1K1M9H4_9FLAO</name>
<organism evidence="2 3">
    <name type="scientific">Sinomicrobium oceani</name>
    <dbReference type="NCBI Taxonomy" id="1150368"/>
    <lineage>
        <taxon>Bacteria</taxon>
        <taxon>Pseudomonadati</taxon>
        <taxon>Bacteroidota</taxon>
        <taxon>Flavobacteriia</taxon>
        <taxon>Flavobacteriales</taxon>
        <taxon>Flavobacteriaceae</taxon>
        <taxon>Sinomicrobium</taxon>
    </lineage>
</organism>
<proteinExistence type="predicted"/>